<sequence length="114" mass="13172">MRGRYGIQGLVPLSEIETRPDPVEHATHKIIILLFGHQILRELMSATNMPEPSWLGRYSKTNVCRCTVTLIGLYSFVLSKRSVDRHRYEDMKVRERMRNSNEGECEVTLNSNHG</sequence>
<name>A0A7R9JML1_TIMGE</name>
<accession>A0A7R9JML1</accession>
<dbReference type="Pfam" id="PF15932">
    <property type="entry name" value="DUF4748"/>
    <property type="match status" value="1"/>
</dbReference>
<organism evidence="1">
    <name type="scientific">Timema genevievae</name>
    <name type="common">Walking stick</name>
    <dbReference type="NCBI Taxonomy" id="629358"/>
    <lineage>
        <taxon>Eukaryota</taxon>
        <taxon>Metazoa</taxon>
        <taxon>Ecdysozoa</taxon>
        <taxon>Arthropoda</taxon>
        <taxon>Hexapoda</taxon>
        <taxon>Insecta</taxon>
        <taxon>Pterygota</taxon>
        <taxon>Neoptera</taxon>
        <taxon>Polyneoptera</taxon>
        <taxon>Phasmatodea</taxon>
        <taxon>Timematodea</taxon>
        <taxon>Timematoidea</taxon>
        <taxon>Timematidae</taxon>
        <taxon>Timema</taxon>
    </lineage>
</organism>
<evidence type="ECO:0000313" key="1">
    <source>
        <dbReference type="EMBL" id="CAD7585649.1"/>
    </source>
</evidence>
<protein>
    <submittedName>
        <fullName evidence="1">Uncharacterized protein</fullName>
    </submittedName>
</protein>
<dbReference type="InterPro" id="IPR031833">
    <property type="entry name" value="DUF4748"/>
</dbReference>
<reference evidence="1" key="1">
    <citation type="submission" date="2020-11" db="EMBL/GenBank/DDBJ databases">
        <authorList>
            <person name="Tran Van P."/>
        </authorList>
    </citation>
    <scope>NUCLEOTIDE SEQUENCE</scope>
</reference>
<dbReference type="EMBL" id="OE839125">
    <property type="protein sequence ID" value="CAD7585649.1"/>
    <property type="molecule type" value="Genomic_DNA"/>
</dbReference>
<gene>
    <name evidence="1" type="ORF">TGEB3V08_LOCUS142</name>
</gene>
<proteinExistence type="predicted"/>
<dbReference type="AlphaFoldDB" id="A0A7R9JML1"/>